<name>A0AAV2Z838_9STRA</name>
<dbReference type="InterPro" id="IPR036465">
    <property type="entry name" value="vWFA_dom_sf"/>
</dbReference>
<feature type="compositionally biased region" description="Polar residues" evidence="1">
    <location>
        <begin position="952"/>
        <end position="965"/>
    </location>
</feature>
<evidence type="ECO:0000256" key="1">
    <source>
        <dbReference type="SAM" id="MobiDB-lite"/>
    </source>
</evidence>
<reference evidence="3" key="1">
    <citation type="submission" date="2022-11" db="EMBL/GenBank/DDBJ databases">
        <authorList>
            <person name="Morgan W.R."/>
            <person name="Tartar A."/>
        </authorList>
    </citation>
    <scope>NUCLEOTIDE SEQUENCE</scope>
    <source>
        <strain evidence="3">ARSEF 373</strain>
    </source>
</reference>
<keyword evidence="4" id="KW-1185">Reference proteome</keyword>
<proteinExistence type="predicted"/>
<protein>
    <recommendedName>
        <fullName evidence="2">VWFA domain-containing protein</fullName>
    </recommendedName>
</protein>
<dbReference type="InterPro" id="IPR002035">
    <property type="entry name" value="VWF_A"/>
</dbReference>
<reference evidence="3" key="2">
    <citation type="journal article" date="2023" name="Microbiol Resour">
        <title>Decontamination and Annotation of the Draft Genome Sequence of the Oomycete Lagenidium giganteum ARSEF 373.</title>
        <authorList>
            <person name="Morgan W.R."/>
            <person name="Tartar A."/>
        </authorList>
    </citation>
    <scope>NUCLEOTIDE SEQUENCE</scope>
    <source>
        <strain evidence="3">ARSEF 373</strain>
    </source>
</reference>
<dbReference type="CDD" id="cd00198">
    <property type="entry name" value="vWFA"/>
    <property type="match status" value="1"/>
</dbReference>
<dbReference type="EMBL" id="DAKRPA010000025">
    <property type="protein sequence ID" value="DBA02887.1"/>
    <property type="molecule type" value="Genomic_DNA"/>
</dbReference>
<gene>
    <name evidence="3" type="ORF">N0F65_005914</name>
</gene>
<dbReference type="SUPFAM" id="SSF53300">
    <property type="entry name" value="vWA-like"/>
    <property type="match status" value="1"/>
</dbReference>
<accession>A0AAV2Z838</accession>
<evidence type="ECO:0000313" key="3">
    <source>
        <dbReference type="EMBL" id="DBA02887.1"/>
    </source>
</evidence>
<dbReference type="Proteomes" id="UP001146120">
    <property type="component" value="Unassembled WGS sequence"/>
</dbReference>
<evidence type="ECO:0000259" key="2">
    <source>
        <dbReference type="PROSITE" id="PS50234"/>
    </source>
</evidence>
<organism evidence="3 4">
    <name type="scientific">Lagenidium giganteum</name>
    <dbReference type="NCBI Taxonomy" id="4803"/>
    <lineage>
        <taxon>Eukaryota</taxon>
        <taxon>Sar</taxon>
        <taxon>Stramenopiles</taxon>
        <taxon>Oomycota</taxon>
        <taxon>Peronosporomycetes</taxon>
        <taxon>Pythiales</taxon>
        <taxon>Pythiaceae</taxon>
    </lineage>
</organism>
<sequence>MINLAFLLDITSSMSLQLESLKQVVSSLVDSVFQDANNELQVTIITFTESRTACYASHHCFVDGQRAVEFVRSIQLNNPPGTTIFDANGGDSDENHKAALMELLVLDASIPTIAFMITDAAPHMQRGGKSDEALNEMKYLRSMGYDKTDMFHLLELIKNHYQDNLILNVLKYGKFDMDVFGAMAATFQGLLMQPEETSTEMLTSGLMALLNEMFSRFSRSATVEKVDVWELPQLLAGFTIYDTCQLAAYTCEQDLGPSRARPVKEGSTKELLFGLVNRATVIVGDKFNKRAAEASALPEQIELVLVLAKYLSKSISRQDAWRRCLDLMEEIRAALPQEYASHFRVTQPFVTKWLDTNEDLAFNAEESTSVLHSAISLMTTDEQVVYLSQGDDRIRKRLLAVARLLLCHGAVIEFPKRIDHFEFSDKWAAQAMQATPQIAHIDFMDSWSAVVSAISPDVMNAADFLALIDGKTTARGLSNRKAAFNHAQLFADPHDRVGTALFQVASATQVLNVLAATLSGAPAGKFTPNMFRGTTASGLVMLLSTGASLPVYMWKIVNQLTHSLRISVGARPTQFECEPESPVSKLLFRLLRLHDTLSLDEHRAAIRLFLEEFLAATIQKALKFKTRKVMELVEQVVAYRHIDAVVDVLEAHPLEAEHWTFSVDAACEVAAGSKLLKTFRARANNVLRVLNQVHEQAWSLDHVWPSHVTDFVKLLLLQTRTARYTMKRSDDGLKRRQKSIPKTTSEYSYNTDDDTEGCTYKMCSCDDTGDEADTADAENATKEKVTVTWTRSSVLATPLSDDKYAARAIQVLRQSRAAFLTDLRARRQQQTAEVLWQRALKTASGPIDEFVEQLQLIKTSDRREFKLLLKALRMSADELPLDDYEAKAQIVITGRWYRPEVDPVEHKIVFNYGNLHPHPLRALPMRPEFQTRLRSLQRKRHWPVYHTYRPSNIANHHGHSNSNRSKWAEKRSTKAETFWTTTAH</sequence>
<comment type="caution">
    <text evidence="3">The sequence shown here is derived from an EMBL/GenBank/DDBJ whole genome shotgun (WGS) entry which is preliminary data.</text>
</comment>
<dbReference type="Gene3D" id="3.40.50.410">
    <property type="entry name" value="von Willebrand factor, type A domain"/>
    <property type="match status" value="1"/>
</dbReference>
<feature type="domain" description="VWFA" evidence="2">
    <location>
        <begin position="3"/>
        <end position="217"/>
    </location>
</feature>
<dbReference type="AlphaFoldDB" id="A0AAV2Z838"/>
<feature type="region of interest" description="Disordered" evidence="1">
    <location>
        <begin position="952"/>
        <end position="971"/>
    </location>
</feature>
<evidence type="ECO:0000313" key="4">
    <source>
        <dbReference type="Proteomes" id="UP001146120"/>
    </source>
</evidence>
<feature type="region of interest" description="Disordered" evidence="1">
    <location>
        <begin position="728"/>
        <end position="748"/>
    </location>
</feature>
<dbReference type="PROSITE" id="PS50234">
    <property type="entry name" value="VWFA"/>
    <property type="match status" value="1"/>
</dbReference>